<protein>
    <submittedName>
        <fullName evidence="2">Zn-dependent hydrolase</fullName>
    </submittedName>
</protein>
<dbReference type="PANTHER" id="PTHR42951:SF17">
    <property type="entry name" value="METALLO-BETA-LACTAMASE DOMAIN-CONTAINING PROTEIN"/>
    <property type="match status" value="1"/>
</dbReference>
<dbReference type="PANTHER" id="PTHR42951">
    <property type="entry name" value="METALLO-BETA-LACTAMASE DOMAIN-CONTAINING"/>
    <property type="match status" value="1"/>
</dbReference>
<dbReference type="SMART" id="SM00849">
    <property type="entry name" value="Lactamase_B"/>
    <property type="match status" value="1"/>
</dbReference>
<dbReference type="KEGG" id="mcub:MCBB_0275"/>
<organism evidence="2 3">
    <name type="scientific">Methanobacterium congolense</name>
    <dbReference type="NCBI Taxonomy" id="118062"/>
    <lineage>
        <taxon>Archaea</taxon>
        <taxon>Methanobacteriati</taxon>
        <taxon>Methanobacteriota</taxon>
        <taxon>Methanomada group</taxon>
        <taxon>Methanobacteria</taxon>
        <taxon>Methanobacteriales</taxon>
        <taxon>Methanobacteriaceae</taxon>
        <taxon>Methanobacterium</taxon>
    </lineage>
</organism>
<dbReference type="GO" id="GO:0016787">
    <property type="term" value="F:hydrolase activity"/>
    <property type="evidence" value="ECO:0007669"/>
    <property type="project" value="UniProtKB-KW"/>
</dbReference>
<dbReference type="AlphaFoldDB" id="A0A1D3KZR1"/>
<keyword evidence="2" id="KW-0378">Hydrolase</keyword>
<feature type="domain" description="Metallo-beta-lactamase" evidence="1">
    <location>
        <begin position="22"/>
        <end position="224"/>
    </location>
</feature>
<evidence type="ECO:0000259" key="1">
    <source>
        <dbReference type="SMART" id="SM00849"/>
    </source>
</evidence>
<accession>A0A1D3KZR1</accession>
<gene>
    <name evidence="2" type="ORF">MCBB_0275</name>
</gene>
<reference evidence="2 3" key="1">
    <citation type="submission" date="2016-08" db="EMBL/GenBank/DDBJ databases">
        <authorList>
            <person name="Seilhamer J.J."/>
        </authorList>
    </citation>
    <scope>NUCLEOTIDE SEQUENCE [LARGE SCALE GENOMIC DNA]</scope>
    <source>
        <strain evidence="2">Buetzberg</strain>
    </source>
</reference>
<dbReference type="InterPro" id="IPR050855">
    <property type="entry name" value="NDM-1-like"/>
</dbReference>
<dbReference type="InterPro" id="IPR036866">
    <property type="entry name" value="RibonucZ/Hydroxyglut_hydro"/>
</dbReference>
<keyword evidence="3" id="KW-1185">Reference proteome</keyword>
<evidence type="ECO:0000313" key="2">
    <source>
        <dbReference type="EMBL" id="SCG84857.1"/>
    </source>
</evidence>
<dbReference type="STRING" id="118062.MCBB_0275"/>
<dbReference type="InterPro" id="IPR001279">
    <property type="entry name" value="Metallo-B-lactamas"/>
</dbReference>
<dbReference type="EMBL" id="LT607756">
    <property type="protein sequence ID" value="SCG84857.1"/>
    <property type="molecule type" value="Genomic_DNA"/>
</dbReference>
<dbReference type="Gene3D" id="3.60.15.10">
    <property type="entry name" value="Ribonuclease Z/Hydroxyacylglutathione hydrolase-like"/>
    <property type="match status" value="1"/>
</dbReference>
<evidence type="ECO:0000313" key="3">
    <source>
        <dbReference type="Proteomes" id="UP000094707"/>
    </source>
</evidence>
<sequence length="246" mass="27250">MKNMKKWITNGKNTVHQVLSGRSNAFLISKGNTHVLVDTGRTSSWKKLNQKLDSLTDGNGLKAIVLTHTHFDHVENAASLKAKYHAKIIVQRSEAEHLMKGNTPLPQGTNLLTKYLVNSLEMLKWGGKNLVSRYNYRSVDPDIEVDETFCLNEFGIDACIIHTAGHSPGSLSVVVDGEVALAGDTVFGVFRGSVFPPFADDVDVLIESWDTLLKTGSKIFLPGHGVEKSRKELQNGYNKYKNLKKD</sequence>
<name>A0A1D3KZR1_9EURY</name>
<dbReference type="Proteomes" id="UP000094707">
    <property type="component" value="Chromosome I"/>
</dbReference>
<dbReference type="Pfam" id="PF00753">
    <property type="entry name" value="Lactamase_B"/>
    <property type="match status" value="1"/>
</dbReference>
<dbReference type="SUPFAM" id="SSF56281">
    <property type="entry name" value="Metallo-hydrolase/oxidoreductase"/>
    <property type="match status" value="1"/>
</dbReference>
<proteinExistence type="predicted"/>